<dbReference type="Pfam" id="PF13469">
    <property type="entry name" value="Sulfotransfer_3"/>
    <property type="match status" value="1"/>
</dbReference>
<accession>A0A370D7U9</accession>
<gene>
    <name evidence="2" type="ORF">DIZ80_12875</name>
</gene>
<dbReference type="Gene3D" id="1.25.40.10">
    <property type="entry name" value="Tetratricopeptide repeat domain"/>
    <property type="match status" value="4"/>
</dbReference>
<dbReference type="InterPro" id="IPR019734">
    <property type="entry name" value="TPR_rpt"/>
</dbReference>
<name>A0A370D7U9_9GAMM</name>
<dbReference type="Pfam" id="PF13431">
    <property type="entry name" value="TPR_17"/>
    <property type="match status" value="1"/>
</dbReference>
<dbReference type="AlphaFoldDB" id="A0A370D7U9"/>
<dbReference type="GO" id="GO:0006493">
    <property type="term" value="P:protein O-linked glycosylation"/>
    <property type="evidence" value="ECO:0007669"/>
    <property type="project" value="InterPro"/>
</dbReference>
<dbReference type="InterPro" id="IPR027417">
    <property type="entry name" value="P-loop_NTPase"/>
</dbReference>
<comment type="caution">
    <text evidence="2">The sequence shown here is derived from an EMBL/GenBank/DDBJ whole genome shotgun (WGS) entry which is preliminary data.</text>
</comment>
<evidence type="ECO:0000256" key="1">
    <source>
        <dbReference type="PROSITE-ProRule" id="PRU00339"/>
    </source>
</evidence>
<dbReference type="InterPro" id="IPR006597">
    <property type="entry name" value="Sel1-like"/>
</dbReference>
<dbReference type="Proteomes" id="UP000254266">
    <property type="component" value="Unassembled WGS sequence"/>
</dbReference>
<dbReference type="Pfam" id="PF00515">
    <property type="entry name" value="TPR_1"/>
    <property type="match status" value="2"/>
</dbReference>
<dbReference type="Pfam" id="PF13414">
    <property type="entry name" value="TPR_11"/>
    <property type="match status" value="1"/>
</dbReference>
<feature type="repeat" description="TPR" evidence="1">
    <location>
        <begin position="103"/>
        <end position="136"/>
    </location>
</feature>
<dbReference type="EMBL" id="QFXC01000013">
    <property type="protein sequence ID" value="RDH81011.1"/>
    <property type="molecule type" value="Genomic_DNA"/>
</dbReference>
<dbReference type="PANTHER" id="PTHR44366">
    <property type="entry name" value="UDP-N-ACETYLGLUCOSAMINE--PEPTIDE N-ACETYLGLUCOSAMINYLTRANSFERASE 110 KDA SUBUNIT"/>
    <property type="match status" value="1"/>
</dbReference>
<dbReference type="PANTHER" id="PTHR44366:SF1">
    <property type="entry name" value="UDP-N-ACETYLGLUCOSAMINE--PEPTIDE N-ACETYLGLUCOSAMINYLTRANSFERASE 110 KDA SUBUNIT"/>
    <property type="match status" value="1"/>
</dbReference>
<evidence type="ECO:0000313" key="3">
    <source>
        <dbReference type="Proteomes" id="UP000254266"/>
    </source>
</evidence>
<dbReference type="GO" id="GO:0097363">
    <property type="term" value="F:protein O-acetylglucosaminyltransferase activity"/>
    <property type="evidence" value="ECO:0007669"/>
    <property type="project" value="TreeGrafter"/>
</dbReference>
<keyword evidence="3" id="KW-1185">Reference proteome</keyword>
<dbReference type="SMART" id="SM00671">
    <property type="entry name" value="SEL1"/>
    <property type="match status" value="4"/>
</dbReference>
<feature type="repeat" description="TPR" evidence="1">
    <location>
        <begin position="137"/>
        <end position="170"/>
    </location>
</feature>
<dbReference type="Gene3D" id="3.40.50.300">
    <property type="entry name" value="P-loop containing nucleotide triphosphate hydrolases"/>
    <property type="match status" value="1"/>
</dbReference>
<feature type="repeat" description="TPR" evidence="1">
    <location>
        <begin position="238"/>
        <end position="271"/>
    </location>
</feature>
<reference evidence="2 3" key="1">
    <citation type="journal article" date="2018" name="ISME J.">
        <title>Endosymbiont genomes yield clues of tubeworm success.</title>
        <authorList>
            <person name="Li Y."/>
            <person name="Liles M.R."/>
            <person name="Halanych K.M."/>
        </authorList>
    </citation>
    <scope>NUCLEOTIDE SEQUENCE [LARGE SCALE GENOMIC DNA]</scope>
    <source>
        <strain evidence="2">A1464</strain>
    </source>
</reference>
<evidence type="ECO:0000313" key="2">
    <source>
        <dbReference type="EMBL" id="RDH81011.1"/>
    </source>
</evidence>
<dbReference type="SUPFAM" id="SSF52540">
    <property type="entry name" value="P-loop containing nucleoside triphosphate hydrolases"/>
    <property type="match status" value="1"/>
</dbReference>
<dbReference type="InterPro" id="IPR037919">
    <property type="entry name" value="OGT"/>
</dbReference>
<keyword evidence="1" id="KW-0802">TPR repeat</keyword>
<organism evidence="2 3">
    <name type="scientific">endosymbiont of Galathealinum brachiosum</name>
    <dbReference type="NCBI Taxonomy" id="2200906"/>
    <lineage>
        <taxon>Bacteria</taxon>
        <taxon>Pseudomonadati</taxon>
        <taxon>Pseudomonadota</taxon>
        <taxon>Gammaproteobacteria</taxon>
        <taxon>sulfur-oxidizing symbionts</taxon>
    </lineage>
</organism>
<sequence>MNKKFQEILALAQTGKVDGALQKSIKAVKKKPKDINFILLTASLYAQLNDFDKVITYCLKALDLDKNNESALYNIGIAFLKAHDYKNALQYNNKAIALNPKNPKTLTNAGLASWNLGDFDSATNKYIAALKLDANNANTHNNLGLAYKSLKTYDLAIEHFQKAIKLQPSMAEGLYNLGITLIDTGDTSGNEYVDRALLTNPNYPEANNFKGLALFENNQNTLAIEHFTKAIKNKEDYFEAYCNLGNAYMQDRLFHAAEKMYRKAIEYKPDYANALNNLGNALLDQENYSQHYEEAEALYLKAIELSPDIPDAYKNLAVCYQGQGKHDLALKYFNEYDIKIPNDEVCVAGMASIYEHQANHDQGLEIIKPYLDKEEVHTEIVLAYGKLAKHHKLEEHAITLLEALDDEQLITKHKVEKYFALGKLYESSKITDKTFISYKKANDLDEDKHDLDETKKMFNNIKEYFTKEKIQSLKRSENNSDMPIFIVGMPRSGTSLAEQILASHPTVYGAGELENIHNIVQQIAVDLKPADSYPQCLDNMSTKYATEIATQHLTTLQAMSPDAAKIIDKMPHNFLGLGIINLLFPNATVINCLRSSIDVCLSIYFQHFNKHHSYSNSLEMLGKYYNLYADLMEHWKDTLDINLIELKYENVITNPEQEIRALLEKCNLEWNPACLEFHKNKRTVMTPSYDQVRRPIYTSSVEKWRKYETFLPELIDNLGDRAF</sequence>
<dbReference type="SMART" id="SM00028">
    <property type="entry name" value="TPR"/>
    <property type="match status" value="9"/>
</dbReference>
<proteinExistence type="predicted"/>
<protein>
    <submittedName>
        <fullName evidence="2">Uncharacterized protein</fullName>
    </submittedName>
</protein>
<dbReference type="Pfam" id="PF13181">
    <property type="entry name" value="TPR_8"/>
    <property type="match status" value="2"/>
</dbReference>
<dbReference type="PROSITE" id="PS50293">
    <property type="entry name" value="TPR_REGION"/>
    <property type="match status" value="2"/>
</dbReference>
<dbReference type="SUPFAM" id="SSF48452">
    <property type="entry name" value="TPR-like"/>
    <property type="match status" value="2"/>
</dbReference>
<dbReference type="PROSITE" id="PS50005">
    <property type="entry name" value="TPR"/>
    <property type="match status" value="4"/>
</dbReference>
<feature type="repeat" description="TPR" evidence="1">
    <location>
        <begin position="69"/>
        <end position="102"/>
    </location>
</feature>
<dbReference type="InterPro" id="IPR011990">
    <property type="entry name" value="TPR-like_helical_dom_sf"/>
</dbReference>